<comment type="caution">
    <text evidence="7">The sequence shown here is derived from an EMBL/GenBank/DDBJ whole genome shotgun (WGS) entry which is preliminary data.</text>
</comment>
<reference evidence="7 8" key="1">
    <citation type="submission" date="2022-04" db="EMBL/GenBank/DDBJ databases">
        <title>Streptomyces sp. nov. LCR6-01 isolated from Lichen of Dirinaria sp.</title>
        <authorList>
            <person name="Kanchanasin P."/>
            <person name="Tanasupawat S."/>
            <person name="Phongsopitanun W."/>
        </authorList>
    </citation>
    <scope>NUCLEOTIDE SEQUENCE [LARGE SCALE GENOMIC DNA]</scope>
    <source>
        <strain evidence="7 8">LCR6-01</strain>
    </source>
</reference>
<feature type="region of interest" description="Disordered" evidence="5">
    <location>
        <begin position="1"/>
        <end position="20"/>
    </location>
</feature>
<dbReference type="Pfam" id="PF17754">
    <property type="entry name" value="TetR_C_14"/>
    <property type="match status" value="1"/>
</dbReference>
<proteinExistence type="predicted"/>
<keyword evidence="1" id="KW-0805">Transcription regulation</keyword>
<sequence length="228" mass="25560">MAPDPSEAAPAGLRERKKQRTRGTLLRTAVELFTTRGYDETTIDDIARVVDVSQRTFFRYFASKEEVVFEVQRTVEAHFQEALRDRPAHEPPLDALRNAVLRAWDTLSEAISEVMPVELYLRTFQVIESTPTLLAAHLRRCMEMDEKIARLIADREGLDVDTDPRPRVAVAAFSGVMRITGQLWVRGEDRSMAGMRNITEAYLDRLGPALSTDWRSSATGRPGGAVGG</sequence>
<protein>
    <submittedName>
        <fullName evidence="7">TetR family transcriptional regulator</fullName>
    </submittedName>
</protein>
<evidence type="ECO:0000256" key="1">
    <source>
        <dbReference type="ARBA" id="ARBA00023015"/>
    </source>
</evidence>
<organism evidence="7 8">
    <name type="scientific">Streptomyces lichenis</name>
    <dbReference type="NCBI Taxonomy" id="2306967"/>
    <lineage>
        <taxon>Bacteria</taxon>
        <taxon>Bacillati</taxon>
        <taxon>Actinomycetota</taxon>
        <taxon>Actinomycetes</taxon>
        <taxon>Kitasatosporales</taxon>
        <taxon>Streptomycetaceae</taxon>
        <taxon>Streptomyces</taxon>
    </lineage>
</organism>
<dbReference type="InterPro" id="IPR009057">
    <property type="entry name" value="Homeodomain-like_sf"/>
</dbReference>
<dbReference type="Pfam" id="PF00440">
    <property type="entry name" value="TetR_N"/>
    <property type="match status" value="1"/>
</dbReference>
<dbReference type="PANTHER" id="PTHR30055">
    <property type="entry name" value="HTH-TYPE TRANSCRIPTIONAL REGULATOR RUTR"/>
    <property type="match status" value="1"/>
</dbReference>
<dbReference type="InterPro" id="IPR041347">
    <property type="entry name" value="MftR_C"/>
</dbReference>
<gene>
    <name evidence="7" type="ORF">M1O15_06400</name>
</gene>
<dbReference type="InterPro" id="IPR023772">
    <property type="entry name" value="DNA-bd_HTH_TetR-type_CS"/>
</dbReference>
<evidence type="ECO:0000259" key="6">
    <source>
        <dbReference type="PROSITE" id="PS50977"/>
    </source>
</evidence>
<name>A0ABT0I6S1_9ACTN</name>
<evidence type="ECO:0000313" key="7">
    <source>
        <dbReference type="EMBL" id="MCK8677029.1"/>
    </source>
</evidence>
<dbReference type="InterPro" id="IPR050109">
    <property type="entry name" value="HTH-type_TetR-like_transc_reg"/>
</dbReference>
<dbReference type="Proteomes" id="UP001522868">
    <property type="component" value="Unassembled WGS sequence"/>
</dbReference>
<dbReference type="PROSITE" id="PS01081">
    <property type="entry name" value="HTH_TETR_1"/>
    <property type="match status" value="1"/>
</dbReference>
<dbReference type="SUPFAM" id="SSF46689">
    <property type="entry name" value="Homeodomain-like"/>
    <property type="match status" value="1"/>
</dbReference>
<dbReference type="PROSITE" id="PS50977">
    <property type="entry name" value="HTH_TETR_2"/>
    <property type="match status" value="1"/>
</dbReference>
<dbReference type="PANTHER" id="PTHR30055:SF238">
    <property type="entry name" value="MYCOFACTOCIN BIOSYNTHESIS TRANSCRIPTIONAL REGULATOR MFTR-RELATED"/>
    <property type="match status" value="1"/>
</dbReference>
<evidence type="ECO:0000256" key="5">
    <source>
        <dbReference type="SAM" id="MobiDB-lite"/>
    </source>
</evidence>
<evidence type="ECO:0000256" key="2">
    <source>
        <dbReference type="ARBA" id="ARBA00023125"/>
    </source>
</evidence>
<keyword evidence="8" id="KW-1185">Reference proteome</keyword>
<dbReference type="PRINTS" id="PR00455">
    <property type="entry name" value="HTHTETR"/>
</dbReference>
<dbReference type="Gene3D" id="1.10.10.60">
    <property type="entry name" value="Homeodomain-like"/>
    <property type="match status" value="1"/>
</dbReference>
<keyword evidence="3" id="KW-0804">Transcription</keyword>
<accession>A0ABT0I6S1</accession>
<dbReference type="InterPro" id="IPR001647">
    <property type="entry name" value="HTH_TetR"/>
</dbReference>
<keyword evidence="2 4" id="KW-0238">DNA-binding</keyword>
<evidence type="ECO:0000256" key="3">
    <source>
        <dbReference type="ARBA" id="ARBA00023163"/>
    </source>
</evidence>
<dbReference type="EMBL" id="JALPTH010000004">
    <property type="protein sequence ID" value="MCK8677029.1"/>
    <property type="molecule type" value="Genomic_DNA"/>
</dbReference>
<evidence type="ECO:0000256" key="4">
    <source>
        <dbReference type="PROSITE-ProRule" id="PRU00335"/>
    </source>
</evidence>
<feature type="DNA-binding region" description="H-T-H motif" evidence="4">
    <location>
        <begin position="42"/>
        <end position="61"/>
    </location>
</feature>
<evidence type="ECO:0000313" key="8">
    <source>
        <dbReference type="Proteomes" id="UP001522868"/>
    </source>
</evidence>
<dbReference type="Gene3D" id="1.10.357.10">
    <property type="entry name" value="Tetracycline Repressor, domain 2"/>
    <property type="match status" value="1"/>
</dbReference>
<feature type="domain" description="HTH tetR-type" evidence="6">
    <location>
        <begin position="19"/>
        <end position="79"/>
    </location>
</feature>